<dbReference type="PROSITE" id="PS00166">
    <property type="entry name" value="ENOYL_COA_HYDRATASE"/>
    <property type="match status" value="1"/>
</dbReference>
<evidence type="ECO:0000313" key="4">
    <source>
        <dbReference type="EMBL" id="KAJ1968785.1"/>
    </source>
</evidence>
<dbReference type="EMBL" id="JANBPY010000136">
    <property type="protein sequence ID" value="KAJ1968785.1"/>
    <property type="molecule type" value="Genomic_DNA"/>
</dbReference>
<evidence type="ECO:0000256" key="2">
    <source>
        <dbReference type="ARBA" id="ARBA00023239"/>
    </source>
</evidence>
<dbReference type="PANTHER" id="PTHR11941:SF171">
    <property type="entry name" value="SD19268P"/>
    <property type="match status" value="1"/>
</dbReference>
<organism evidence="4 5">
    <name type="scientific">Dispira parvispora</name>
    <dbReference type="NCBI Taxonomy" id="1520584"/>
    <lineage>
        <taxon>Eukaryota</taxon>
        <taxon>Fungi</taxon>
        <taxon>Fungi incertae sedis</taxon>
        <taxon>Zoopagomycota</taxon>
        <taxon>Kickxellomycotina</taxon>
        <taxon>Dimargaritomycetes</taxon>
        <taxon>Dimargaritales</taxon>
        <taxon>Dimargaritaceae</taxon>
        <taxon>Dispira</taxon>
    </lineage>
</organism>
<evidence type="ECO:0008006" key="6">
    <source>
        <dbReference type="Google" id="ProtNLM"/>
    </source>
</evidence>
<comment type="caution">
    <text evidence="4">The sequence shown here is derived from an EMBL/GenBank/DDBJ whole genome shotgun (WGS) entry which is preliminary data.</text>
</comment>
<dbReference type="FunFam" id="3.90.226.10:FF:000009">
    <property type="entry name" value="Carnitinyl-CoA dehydratase"/>
    <property type="match status" value="1"/>
</dbReference>
<dbReference type="GO" id="GO:0006635">
    <property type="term" value="P:fatty acid beta-oxidation"/>
    <property type="evidence" value="ECO:0007669"/>
    <property type="project" value="TreeGrafter"/>
</dbReference>
<evidence type="ECO:0000256" key="1">
    <source>
        <dbReference type="ARBA" id="ARBA00005254"/>
    </source>
</evidence>
<dbReference type="SUPFAM" id="SSF52096">
    <property type="entry name" value="ClpP/crotonase"/>
    <property type="match status" value="1"/>
</dbReference>
<proteinExistence type="inferred from homology"/>
<keyword evidence="5" id="KW-1185">Reference proteome</keyword>
<sequence>MYSTLAIRSLRLRPGGWTRSSCAVVQVSHWQTRWNSTAQRLATGEFCYLEELSKENEGISVLNMNRPKAKNAISVQFLKEFRQCLDVLRYERPSRVVILRSLVDGVFCAGADLKERATMTNPEVKRFLGTLRQTFCDLETLPVPTIASIDGAAFGGGLEMALCCDMRVGGIHAKVGLTETGLAIIPGAGGTQRLPRLIGLSKAKELIYTAHICHADEAERIGLLNYAAPQESSYDKALELGRRIIPKGPIAIKMAKQALDQGVQLDLNSALTVEQLCYAQVIPTEDRLEGLRAFREKRTPVYKGQ</sequence>
<dbReference type="GO" id="GO:0005739">
    <property type="term" value="C:mitochondrion"/>
    <property type="evidence" value="ECO:0007669"/>
    <property type="project" value="TreeGrafter"/>
</dbReference>
<dbReference type="OrthoDB" id="410701at2759"/>
<dbReference type="Pfam" id="PF00378">
    <property type="entry name" value="ECH_1"/>
    <property type="match status" value="1"/>
</dbReference>
<name>A0A9W8AVY1_9FUNG</name>
<dbReference type="AlphaFoldDB" id="A0A9W8AVY1"/>
<dbReference type="InterPro" id="IPR001753">
    <property type="entry name" value="Enoyl-CoA_hydra/iso"/>
</dbReference>
<keyword evidence="2" id="KW-0456">Lyase</keyword>
<evidence type="ECO:0000313" key="5">
    <source>
        <dbReference type="Proteomes" id="UP001150925"/>
    </source>
</evidence>
<dbReference type="FunFam" id="1.10.12.10:FF:000001">
    <property type="entry name" value="Probable enoyl-CoA hydratase, mitochondrial"/>
    <property type="match status" value="1"/>
</dbReference>
<dbReference type="InterPro" id="IPR018376">
    <property type="entry name" value="Enoyl-CoA_hyd/isom_CS"/>
</dbReference>
<dbReference type="PANTHER" id="PTHR11941">
    <property type="entry name" value="ENOYL-COA HYDRATASE-RELATED"/>
    <property type="match status" value="1"/>
</dbReference>
<accession>A0A9W8AVY1</accession>
<comment type="similarity">
    <text evidence="1 3">Belongs to the enoyl-CoA hydratase/isomerase family.</text>
</comment>
<gene>
    <name evidence="4" type="ORF">IWQ62_001030</name>
</gene>
<dbReference type="CDD" id="cd06558">
    <property type="entry name" value="crotonase-like"/>
    <property type="match status" value="1"/>
</dbReference>
<dbReference type="InterPro" id="IPR014748">
    <property type="entry name" value="Enoyl-CoA_hydra_C"/>
</dbReference>
<evidence type="ECO:0000256" key="3">
    <source>
        <dbReference type="RuleBase" id="RU003707"/>
    </source>
</evidence>
<dbReference type="Proteomes" id="UP001150925">
    <property type="component" value="Unassembled WGS sequence"/>
</dbReference>
<dbReference type="GO" id="GO:0016836">
    <property type="term" value="F:hydro-lyase activity"/>
    <property type="evidence" value="ECO:0007669"/>
    <property type="project" value="UniProtKB-ARBA"/>
</dbReference>
<dbReference type="Gene3D" id="1.10.12.10">
    <property type="entry name" value="Lyase 2-enoyl-coa Hydratase, Chain A, domain 2"/>
    <property type="match status" value="1"/>
</dbReference>
<reference evidence="4" key="1">
    <citation type="submission" date="2022-07" db="EMBL/GenBank/DDBJ databases">
        <title>Phylogenomic reconstructions and comparative analyses of Kickxellomycotina fungi.</title>
        <authorList>
            <person name="Reynolds N.K."/>
            <person name="Stajich J.E."/>
            <person name="Barry K."/>
            <person name="Grigoriev I.V."/>
            <person name="Crous P."/>
            <person name="Smith M.E."/>
        </authorList>
    </citation>
    <scope>NUCLEOTIDE SEQUENCE</scope>
    <source>
        <strain evidence="4">RSA 1196</strain>
    </source>
</reference>
<dbReference type="Gene3D" id="3.90.226.10">
    <property type="entry name" value="2-enoyl-CoA Hydratase, Chain A, domain 1"/>
    <property type="match status" value="1"/>
</dbReference>
<protein>
    <recommendedName>
        <fullName evidence="6">Enoyl-CoA hydratase</fullName>
    </recommendedName>
</protein>
<dbReference type="InterPro" id="IPR029045">
    <property type="entry name" value="ClpP/crotonase-like_dom_sf"/>
</dbReference>